<organism evidence="1 2">
    <name type="scientific">ssRNA phage SRR6960799_39</name>
    <dbReference type="NCBI Taxonomy" id="2786597"/>
    <lineage>
        <taxon>Viruses</taxon>
        <taxon>Riboviria</taxon>
        <taxon>Orthornavirae</taxon>
        <taxon>Lenarviricota</taxon>
        <taxon>Leviviricetes</taxon>
        <taxon>Timlovirales</taxon>
        <taxon>Steitzviridae</taxon>
        <taxon>Mahdsavirus</taxon>
        <taxon>Mahdsavirus limadaptatum</taxon>
    </lineage>
</organism>
<dbReference type="Proteomes" id="UP000678032">
    <property type="component" value="Segment"/>
</dbReference>
<reference evidence="1" key="1">
    <citation type="submission" date="2020-09" db="EMBL/GenBank/DDBJ databases">
        <title>Leviviricetes taxonomy.</title>
        <authorList>
            <person name="Stockdale S.R."/>
            <person name="Callanan J."/>
            <person name="Adriaenssens E.M."/>
            <person name="Kuhn J.H."/>
            <person name="Rumnieks J."/>
            <person name="Shkoporov A."/>
            <person name="Draper L.A."/>
            <person name="Ross P."/>
            <person name="Hill C."/>
        </authorList>
    </citation>
    <scope>NUCLEOTIDE SEQUENCE</scope>
</reference>
<protein>
    <submittedName>
        <fullName evidence="1">Coat protein</fullName>
    </submittedName>
</protein>
<evidence type="ECO:0000313" key="2">
    <source>
        <dbReference type="Proteomes" id="UP000678032"/>
    </source>
</evidence>
<evidence type="ECO:0000313" key="1">
    <source>
        <dbReference type="EMBL" id="DAD50691.1"/>
    </source>
</evidence>
<name>A0A8S5KZR2_9VIRU</name>
<gene>
    <name evidence="1" type="primary">SRR6960799_39_2</name>
</gene>
<proteinExistence type="predicted"/>
<dbReference type="RefSeq" id="YP_010770912.1">
    <property type="nucleotide sequence ID" value="NC_074429.1"/>
</dbReference>
<keyword evidence="1" id="KW-0946">Virion</keyword>
<dbReference type="GeneID" id="80400483"/>
<dbReference type="Gene3D" id="2.40.160.220">
    <property type="match status" value="1"/>
</dbReference>
<keyword evidence="1" id="KW-0167">Capsid protein</keyword>
<keyword evidence="2" id="KW-1185">Reference proteome</keyword>
<dbReference type="EMBL" id="BK013599">
    <property type="protein sequence ID" value="DAD50691.1"/>
    <property type="molecule type" value="Genomic_RNA"/>
</dbReference>
<accession>A0A8S5KZR2</accession>
<dbReference type="GO" id="GO:0019028">
    <property type="term" value="C:viral capsid"/>
    <property type="evidence" value="ECO:0007669"/>
    <property type="project" value="UniProtKB-KW"/>
</dbReference>
<sequence>MFADSYSLNYAGTGDLVLTKRREDSFASEYQGTVGVRDFVMVIKHTVPKQRTSGEASHVVRLDCIEYDATNTVVAKSSTWRVLGTYQGRQDATHMSNMDKAVASFLTAGNLTKLLNNES</sequence>
<dbReference type="KEGG" id="vg:80400483"/>